<feature type="domain" description="LysM" evidence="2">
    <location>
        <begin position="75"/>
        <end position="118"/>
    </location>
</feature>
<dbReference type="KEGG" id="hnv:DDQ68_01485"/>
<feature type="region of interest" description="Disordered" evidence="1">
    <location>
        <begin position="208"/>
        <end position="261"/>
    </location>
</feature>
<reference evidence="4" key="1">
    <citation type="submission" date="2018-04" db="EMBL/GenBank/DDBJ databases">
        <title>Complete genome of Antarctic heterotrophic bacterium Hymenobacter nivis.</title>
        <authorList>
            <person name="Terashima M."/>
        </authorList>
    </citation>
    <scope>NUCLEOTIDE SEQUENCE [LARGE SCALE GENOMIC DNA]</scope>
    <source>
        <strain evidence="4">NBRC 111535</strain>
    </source>
</reference>
<protein>
    <submittedName>
        <fullName evidence="3">Peptidoglycan-binding protein</fullName>
    </submittedName>
</protein>
<dbReference type="PROSITE" id="PS51782">
    <property type="entry name" value="LYSM"/>
    <property type="match status" value="2"/>
</dbReference>
<proteinExistence type="predicted"/>
<dbReference type="InterPro" id="IPR036908">
    <property type="entry name" value="RlpA-like_sf"/>
</dbReference>
<dbReference type="Pfam" id="PF01476">
    <property type="entry name" value="LysM"/>
    <property type="match status" value="2"/>
</dbReference>
<dbReference type="SMART" id="SM00257">
    <property type="entry name" value="LysM"/>
    <property type="match status" value="2"/>
</dbReference>
<evidence type="ECO:0000313" key="4">
    <source>
        <dbReference type="Proteomes" id="UP000245999"/>
    </source>
</evidence>
<dbReference type="PANTHER" id="PTHR33734:SF22">
    <property type="entry name" value="MEMBRANE-BOUND LYTIC MUREIN TRANSGLYCOSYLASE D"/>
    <property type="match status" value="1"/>
</dbReference>
<dbReference type="EMBL" id="CP029145">
    <property type="protein sequence ID" value="AWM31577.1"/>
    <property type="molecule type" value="Genomic_DNA"/>
</dbReference>
<gene>
    <name evidence="3" type="ORF">DDQ68_01485</name>
</gene>
<evidence type="ECO:0000259" key="2">
    <source>
        <dbReference type="PROSITE" id="PS51782"/>
    </source>
</evidence>
<dbReference type="AlphaFoldDB" id="A0A2Z3GIN5"/>
<dbReference type="CDD" id="cd00118">
    <property type="entry name" value="LysM"/>
    <property type="match status" value="2"/>
</dbReference>
<feature type="compositionally biased region" description="Basic and acidic residues" evidence="1">
    <location>
        <begin position="238"/>
        <end position="254"/>
    </location>
</feature>
<feature type="domain" description="LysM" evidence="2">
    <location>
        <begin position="151"/>
        <end position="195"/>
    </location>
</feature>
<dbReference type="Gene3D" id="3.10.350.10">
    <property type="entry name" value="LysM domain"/>
    <property type="match status" value="2"/>
</dbReference>
<feature type="compositionally biased region" description="Low complexity" evidence="1">
    <location>
        <begin position="225"/>
        <end position="237"/>
    </location>
</feature>
<dbReference type="OrthoDB" id="2149800at2"/>
<name>A0A2Z3GIN5_9BACT</name>
<dbReference type="InterPro" id="IPR018392">
    <property type="entry name" value="LysM"/>
</dbReference>
<accession>A0A2Z3GIN5</accession>
<sequence length="349" mass="36217">MGEVGVFFCYFAHAGQGACPHGGVWQEFRNADFYMTGFFLLLAATLHGPGAPAPVRALAPADSIGVEMRGGQRFVRHRVGAGETLSALSRRYHVSVAQLTAANPQVANGLGIGQVVLVPRPLAPSAAAASAALATAGAAKTGGTAALPASGRYTVARGETLFAIARRFQLTPDELIKRNSLPANGRVRVGQQLLLGAPAAAAAAPTLAKTPAPTPAPAMPPVPDKPAQVATVTPATPAEKETAKEADRPAERAPTRASELAGRVTDSGMAAGIDNNGTDKYLALHKTAPVGTIMQVRNAMNGQSVYVRVIGKLPDTGENNNILVRLSPRAVQKLGTTDQRFRVETSYVP</sequence>
<evidence type="ECO:0000256" key="1">
    <source>
        <dbReference type="SAM" id="MobiDB-lite"/>
    </source>
</evidence>
<dbReference type="GO" id="GO:0008932">
    <property type="term" value="F:lytic endotransglycosylase activity"/>
    <property type="evidence" value="ECO:0007669"/>
    <property type="project" value="TreeGrafter"/>
</dbReference>
<dbReference type="InterPro" id="IPR036779">
    <property type="entry name" value="LysM_dom_sf"/>
</dbReference>
<evidence type="ECO:0000313" key="3">
    <source>
        <dbReference type="EMBL" id="AWM31577.1"/>
    </source>
</evidence>
<dbReference type="Gene3D" id="2.40.40.10">
    <property type="entry name" value="RlpA-like domain"/>
    <property type="match status" value="1"/>
</dbReference>
<dbReference type="SUPFAM" id="SSF54106">
    <property type="entry name" value="LysM domain"/>
    <property type="match status" value="2"/>
</dbReference>
<keyword evidence="4" id="KW-1185">Reference proteome</keyword>
<dbReference type="PANTHER" id="PTHR33734">
    <property type="entry name" value="LYSM DOMAIN-CONTAINING GPI-ANCHORED PROTEIN 2"/>
    <property type="match status" value="1"/>
</dbReference>
<organism evidence="3 4">
    <name type="scientific">Hymenobacter nivis</name>
    <dbReference type="NCBI Taxonomy" id="1850093"/>
    <lineage>
        <taxon>Bacteria</taxon>
        <taxon>Pseudomonadati</taxon>
        <taxon>Bacteroidota</taxon>
        <taxon>Cytophagia</taxon>
        <taxon>Cytophagales</taxon>
        <taxon>Hymenobacteraceae</taxon>
        <taxon>Hymenobacter</taxon>
    </lineage>
</organism>
<dbReference type="Proteomes" id="UP000245999">
    <property type="component" value="Chromosome"/>
</dbReference>
<feature type="compositionally biased region" description="Pro residues" evidence="1">
    <location>
        <begin position="212"/>
        <end position="224"/>
    </location>
</feature>